<reference evidence="1 2" key="1">
    <citation type="submission" date="2018-07" db="EMBL/GenBank/DDBJ databases">
        <title>Genomic Encyclopedia of Type Strains, Phase III (KMG-III): the genomes of soil and plant-associated and newly described type strains.</title>
        <authorList>
            <person name="Whitman W."/>
        </authorList>
    </citation>
    <scope>NUCLEOTIDE SEQUENCE [LARGE SCALE GENOMIC DNA]</scope>
    <source>
        <strain evidence="1 2">CECT 7287</strain>
    </source>
</reference>
<protein>
    <recommendedName>
        <fullName evidence="3">Butirosin biosynthesis protein H-like</fullName>
    </recommendedName>
</protein>
<accession>A0A3D9KK77</accession>
<evidence type="ECO:0000313" key="2">
    <source>
        <dbReference type="Proteomes" id="UP000256977"/>
    </source>
</evidence>
<dbReference type="AlphaFoldDB" id="A0A3D9KK77"/>
<dbReference type="OrthoDB" id="2553908at2"/>
<comment type="caution">
    <text evidence="1">The sequence shown here is derived from an EMBL/GenBank/DDBJ whole genome shotgun (WGS) entry which is preliminary data.</text>
</comment>
<keyword evidence="2" id="KW-1185">Reference proteome</keyword>
<dbReference type="Proteomes" id="UP000256977">
    <property type="component" value="Unassembled WGS sequence"/>
</dbReference>
<proteinExistence type="predicted"/>
<sequence>MNTLNAMHTLNATLFEYEENYFNCRNAQVVSYLRSKGVPVDYYFYNTLENTKTVYDHLFTKNQNRWLYDTGCLCKQDDFQLLGVKIVDQRYSKFQSAKEQIVKLLKEETSVFSWLCNYYIPHREHYRKYRSFHSFIIHEHVPGKEAKYVVQDPPVFYGEMSEEMLGKSFNSAPGAARGITYADLSGVHVDKKMLMDKYAEWLNGFSDDLTTLAIVKEQLPKQLQADQEKFRFFFAIMFGSRMLFSRFLEAMAFDASLVRAAAECSAISESIHYVLKHSEWDNIDVEKIVRQMTELTEKEMHFIQALKNMQI</sequence>
<name>A0A3D9KK77_9BACL</name>
<organism evidence="1 2">
    <name type="scientific">Cohnella phaseoli</name>
    <dbReference type="NCBI Taxonomy" id="456490"/>
    <lineage>
        <taxon>Bacteria</taxon>
        <taxon>Bacillati</taxon>
        <taxon>Bacillota</taxon>
        <taxon>Bacilli</taxon>
        <taxon>Bacillales</taxon>
        <taxon>Paenibacillaceae</taxon>
        <taxon>Cohnella</taxon>
    </lineage>
</organism>
<evidence type="ECO:0008006" key="3">
    <source>
        <dbReference type="Google" id="ProtNLM"/>
    </source>
</evidence>
<gene>
    <name evidence="1" type="ORF">DFP98_103402</name>
</gene>
<evidence type="ECO:0000313" key="1">
    <source>
        <dbReference type="EMBL" id="RED86547.1"/>
    </source>
</evidence>
<dbReference type="RefSeq" id="WP_116059658.1">
    <property type="nucleotide sequence ID" value="NZ_QRDZ01000003.1"/>
</dbReference>
<dbReference type="EMBL" id="QRDZ01000003">
    <property type="protein sequence ID" value="RED86547.1"/>
    <property type="molecule type" value="Genomic_DNA"/>
</dbReference>